<dbReference type="AlphaFoldDB" id="A0A6J4J9Q8"/>
<proteinExistence type="predicted"/>
<evidence type="ECO:0000313" key="1">
    <source>
        <dbReference type="EMBL" id="CAA9272231.1"/>
    </source>
</evidence>
<accession>A0A6J4J9Q8</accession>
<organism evidence="1">
    <name type="scientific">uncultured Coleofasciculus sp</name>
    <dbReference type="NCBI Taxonomy" id="1267456"/>
    <lineage>
        <taxon>Bacteria</taxon>
        <taxon>Bacillati</taxon>
        <taxon>Cyanobacteriota</taxon>
        <taxon>Cyanophyceae</taxon>
        <taxon>Coleofasciculales</taxon>
        <taxon>Coleofasciculaceae</taxon>
        <taxon>Coleofasciculus</taxon>
        <taxon>environmental samples</taxon>
    </lineage>
</organism>
<name>A0A6J4J9Q8_9CYAN</name>
<gene>
    <name evidence="1" type="ORF">AVDCRST_MAG92-3025</name>
</gene>
<protein>
    <submittedName>
        <fullName evidence="1">Uncharacterized protein</fullName>
    </submittedName>
</protein>
<reference evidence="1" key="1">
    <citation type="submission" date="2020-02" db="EMBL/GenBank/DDBJ databases">
        <authorList>
            <person name="Meier V. D."/>
        </authorList>
    </citation>
    <scope>NUCLEOTIDE SEQUENCE</scope>
    <source>
        <strain evidence="1">AVDCRST_MAG92</strain>
    </source>
</reference>
<dbReference type="EMBL" id="CADCTM010000490">
    <property type="protein sequence ID" value="CAA9272231.1"/>
    <property type="molecule type" value="Genomic_DNA"/>
</dbReference>
<sequence>MRECIQSLGGQLIIASQPAQETELTAIMPLAIDMPSQITAGEKDAS</sequence>